<feature type="transmembrane region" description="Helical" evidence="1">
    <location>
        <begin position="123"/>
        <end position="144"/>
    </location>
</feature>
<keyword evidence="1" id="KW-1133">Transmembrane helix</keyword>
<keyword evidence="1" id="KW-0472">Membrane</keyword>
<evidence type="ECO:0000256" key="1">
    <source>
        <dbReference type="SAM" id="Phobius"/>
    </source>
</evidence>
<keyword evidence="3" id="KW-1185">Reference proteome</keyword>
<proteinExistence type="predicted"/>
<dbReference type="EMBL" id="CAJJDO010000052">
    <property type="protein sequence ID" value="CAD8170263.1"/>
    <property type="molecule type" value="Genomic_DNA"/>
</dbReference>
<name>A0A8S1V163_9CILI</name>
<dbReference type="Proteomes" id="UP000689195">
    <property type="component" value="Unassembled WGS sequence"/>
</dbReference>
<feature type="transmembrane region" description="Helical" evidence="1">
    <location>
        <begin position="94"/>
        <end position="111"/>
    </location>
</feature>
<feature type="transmembrane region" description="Helical" evidence="1">
    <location>
        <begin position="33"/>
        <end position="52"/>
    </location>
</feature>
<evidence type="ECO:0000313" key="3">
    <source>
        <dbReference type="Proteomes" id="UP000689195"/>
    </source>
</evidence>
<gene>
    <name evidence="2" type="ORF">PPENT_87.1.T0520236</name>
</gene>
<organism evidence="2 3">
    <name type="scientific">Paramecium pentaurelia</name>
    <dbReference type="NCBI Taxonomy" id="43138"/>
    <lineage>
        <taxon>Eukaryota</taxon>
        <taxon>Sar</taxon>
        <taxon>Alveolata</taxon>
        <taxon>Ciliophora</taxon>
        <taxon>Intramacronucleata</taxon>
        <taxon>Oligohymenophorea</taxon>
        <taxon>Peniculida</taxon>
        <taxon>Parameciidae</taxon>
        <taxon>Paramecium</taxon>
    </lineage>
</organism>
<dbReference type="AlphaFoldDB" id="A0A8S1V163"/>
<comment type="caution">
    <text evidence="2">The sequence shown here is derived from an EMBL/GenBank/DDBJ whole genome shotgun (WGS) entry which is preliminary data.</text>
</comment>
<protein>
    <recommendedName>
        <fullName evidence="4">Transmembrane protein</fullName>
    </recommendedName>
</protein>
<sequence>MFEQQKKKENVEQQSIKPISIFKIYQKEREYQVLLGLELLYGVVFLFQYGLYIKYYQIRDVKTSANFKQHDPFDDELADSIPNENDKEIMVYDFFRYSIIACLGLIINTIVKVYQYERSSMSYLKQTGIIVVYVIFVSNLIQIAEDKQIEHKSFLELSNKQTENDDPLQI</sequence>
<reference evidence="2" key="1">
    <citation type="submission" date="2021-01" db="EMBL/GenBank/DDBJ databases">
        <authorList>
            <consortium name="Genoscope - CEA"/>
            <person name="William W."/>
        </authorList>
    </citation>
    <scope>NUCLEOTIDE SEQUENCE</scope>
</reference>
<accession>A0A8S1V163</accession>
<evidence type="ECO:0000313" key="2">
    <source>
        <dbReference type="EMBL" id="CAD8170263.1"/>
    </source>
</evidence>
<keyword evidence="1" id="KW-0812">Transmembrane</keyword>
<evidence type="ECO:0008006" key="4">
    <source>
        <dbReference type="Google" id="ProtNLM"/>
    </source>
</evidence>